<dbReference type="GO" id="GO:0003978">
    <property type="term" value="F:UDP-glucose 4-epimerase activity"/>
    <property type="evidence" value="ECO:0007669"/>
    <property type="project" value="UniProtKB-UniRule"/>
</dbReference>
<protein>
    <recommendedName>
        <fullName evidence="6 10">UDP-glucose 4-epimerase</fullName>
        <ecNumber evidence="5 10">5.1.3.2</ecNumber>
    </recommendedName>
</protein>
<accession>A0A7L9G907</accession>
<evidence type="ECO:0000256" key="1">
    <source>
        <dbReference type="ARBA" id="ARBA00000083"/>
    </source>
</evidence>
<comment type="similarity">
    <text evidence="4 10">Belongs to the NAD(P)-dependent epimerase/dehydratase family.</text>
</comment>
<dbReference type="Gene3D" id="3.40.50.720">
    <property type="entry name" value="NAD(P)-binding Rossmann-like Domain"/>
    <property type="match status" value="1"/>
</dbReference>
<dbReference type="EC" id="5.1.3.2" evidence="5 10"/>
<evidence type="ECO:0000313" key="13">
    <source>
        <dbReference type="Proteomes" id="UP000593847"/>
    </source>
</evidence>
<dbReference type="Gene3D" id="3.90.25.10">
    <property type="entry name" value="UDP-galactose 4-epimerase, domain 1"/>
    <property type="match status" value="1"/>
</dbReference>
<keyword evidence="7 10" id="KW-0520">NAD</keyword>
<evidence type="ECO:0000313" key="12">
    <source>
        <dbReference type="EMBL" id="QOJ88870.1"/>
    </source>
</evidence>
<dbReference type="PANTHER" id="PTHR43725">
    <property type="entry name" value="UDP-GLUCOSE 4-EPIMERASE"/>
    <property type="match status" value="1"/>
</dbReference>
<dbReference type="KEGG" id="ptai:ICN73_13195"/>
<evidence type="ECO:0000259" key="11">
    <source>
        <dbReference type="Pfam" id="PF01370"/>
    </source>
</evidence>
<dbReference type="GO" id="GO:0033499">
    <property type="term" value="P:galactose catabolic process via UDP-galactose, Leloir pathway"/>
    <property type="evidence" value="ECO:0007669"/>
    <property type="project" value="TreeGrafter"/>
</dbReference>
<keyword evidence="13" id="KW-1185">Reference proteome</keyword>
<dbReference type="AlphaFoldDB" id="A0A7L9G907"/>
<comment type="catalytic activity">
    <reaction evidence="1 10">
        <text>UDP-alpha-D-glucose = UDP-alpha-D-galactose</text>
        <dbReference type="Rhea" id="RHEA:22168"/>
        <dbReference type="ChEBI" id="CHEBI:58885"/>
        <dbReference type="ChEBI" id="CHEBI:66914"/>
        <dbReference type="EC" id="5.1.3.2"/>
    </reaction>
</comment>
<comment type="subunit">
    <text evidence="10">Homodimer.</text>
</comment>
<evidence type="ECO:0000256" key="5">
    <source>
        <dbReference type="ARBA" id="ARBA00013189"/>
    </source>
</evidence>
<dbReference type="InterPro" id="IPR001509">
    <property type="entry name" value="Epimerase_deHydtase"/>
</dbReference>
<name>A0A7L9G907_9PSED</name>
<dbReference type="EMBL" id="CP062699">
    <property type="protein sequence ID" value="QOJ88870.1"/>
    <property type="molecule type" value="Genomic_DNA"/>
</dbReference>
<organism evidence="12 13">
    <name type="scientific">Pseudomonas taiwanensis</name>
    <dbReference type="NCBI Taxonomy" id="470150"/>
    <lineage>
        <taxon>Bacteria</taxon>
        <taxon>Pseudomonadati</taxon>
        <taxon>Pseudomonadota</taxon>
        <taxon>Gammaproteobacteria</taxon>
        <taxon>Pseudomonadales</taxon>
        <taxon>Pseudomonadaceae</taxon>
        <taxon>Pseudomonas</taxon>
    </lineage>
</organism>
<dbReference type="CDD" id="cd05247">
    <property type="entry name" value="UDP_G4E_1_SDR_e"/>
    <property type="match status" value="1"/>
</dbReference>
<evidence type="ECO:0000256" key="8">
    <source>
        <dbReference type="ARBA" id="ARBA00023235"/>
    </source>
</evidence>
<evidence type="ECO:0000256" key="9">
    <source>
        <dbReference type="ARBA" id="ARBA00023277"/>
    </source>
</evidence>
<comment type="pathway">
    <text evidence="3 10">Carbohydrate metabolism; galactose metabolism.</text>
</comment>
<dbReference type="Pfam" id="PF01370">
    <property type="entry name" value="Epimerase"/>
    <property type="match status" value="1"/>
</dbReference>
<keyword evidence="8 10" id="KW-0413">Isomerase</keyword>
<dbReference type="SUPFAM" id="SSF51735">
    <property type="entry name" value="NAD(P)-binding Rossmann-fold domains"/>
    <property type="match status" value="1"/>
</dbReference>
<evidence type="ECO:0000256" key="10">
    <source>
        <dbReference type="RuleBase" id="RU366046"/>
    </source>
</evidence>
<proteinExistence type="inferred from homology"/>
<dbReference type="InterPro" id="IPR036291">
    <property type="entry name" value="NAD(P)-bd_dom_sf"/>
</dbReference>
<evidence type="ECO:0000256" key="6">
    <source>
        <dbReference type="ARBA" id="ARBA00018569"/>
    </source>
</evidence>
<dbReference type="PANTHER" id="PTHR43725:SF53">
    <property type="entry name" value="UDP-ARABINOSE 4-EPIMERASE 1"/>
    <property type="match status" value="1"/>
</dbReference>
<gene>
    <name evidence="12" type="primary">galE</name>
    <name evidence="12" type="ORF">ICN73_13195</name>
</gene>
<evidence type="ECO:0000256" key="3">
    <source>
        <dbReference type="ARBA" id="ARBA00004947"/>
    </source>
</evidence>
<dbReference type="NCBIfam" id="TIGR01179">
    <property type="entry name" value="galE"/>
    <property type="match status" value="1"/>
</dbReference>
<evidence type="ECO:0000256" key="4">
    <source>
        <dbReference type="ARBA" id="ARBA00007637"/>
    </source>
</evidence>
<evidence type="ECO:0000256" key="7">
    <source>
        <dbReference type="ARBA" id="ARBA00023027"/>
    </source>
</evidence>
<evidence type="ECO:0000256" key="2">
    <source>
        <dbReference type="ARBA" id="ARBA00001911"/>
    </source>
</evidence>
<dbReference type="UniPathway" id="UPA00214"/>
<sequence length="328" mass="36219">MKILVIGGAGYIGSNMVHLLVNSGFEVVVLDDLSCGHRDAVHNATLIVGSTDDGSLLDSIFSQHQISAVMHFASSIQVGESVLRPDLYYVNNLSNTITLLNAMMRANVKHLIFSSTAAVYGDPHYTPIDEGHPKLPLNPYGRTKWMAEQVLQDFDRAFGLRYTSLRYFNAAGANISASLGERHEPETHLIPLVLQAASGRRNSISVFGSDYETRDGTCVRDYIHVQDLCRAHLLALKRLSTGAPSAQYNLGNGEGFTVQEVINSAKRVTARHIEVQYLPRREGDPATLVADSKLAKMELGWTPQYSDLNTIIQDAWAWELSYPWGRSS</sequence>
<dbReference type="InterPro" id="IPR005886">
    <property type="entry name" value="UDP_G4E"/>
</dbReference>
<reference evidence="12" key="1">
    <citation type="submission" date="2020-09" db="EMBL/GenBank/DDBJ databases">
        <title>Complete genome sequence of Pseudomonas taiwanensis CC, a plant growth-promoting and biotite-weathering strain.</title>
        <authorList>
            <person name="Cheng C."/>
        </authorList>
    </citation>
    <scope>NUCLEOTIDE SEQUENCE [LARGE SCALE GENOMIC DNA]</scope>
    <source>
        <strain evidence="12">WRS8</strain>
    </source>
</reference>
<keyword evidence="9 10" id="KW-0119">Carbohydrate metabolism</keyword>
<dbReference type="RefSeq" id="WP_014754168.1">
    <property type="nucleotide sequence ID" value="NZ_CP062699.1"/>
</dbReference>
<comment type="cofactor">
    <cofactor evidence="2 10">
        <name>NAD(+)</name>
        <dbReference type="ChEBI" id="CHEBI:57540"/>
    </cofactor>
</comment>
<feature type="domain" description="NAD-dependent epimerase/dehydratase" evidence="11">
    <location>
        <begin position="3"/>
        <end position="251"/>
    </location>
</feature>
<dbReference type="Proteomes" id="UP000593847">
    <property type="component" value="Chromosome"/>
</dbReference>